<gene>
    <name evidence="2" type="ORF">METSCH_A14570</name>
</gene>
<feature type="compositionally biased region" description="Basic residues" evidence="1">
    <location>
        <begin position="11"/>
        <end position="20"/>
    </location>
</feature>
<feature type="region of interest" description="Disordered" evidence="1">
    <location>
        <begin position="57"/>
        <end position="110"/>
    </location>
</feature>
<dbReference type="Proteomes" id="UP000292447">
    <property type="component" value="Chromosome I"/>
</dbReference>
<feature type="region of interest" description="Disordered" evidence="1">
    <location>
        <begin position="1"/>
        <end position="29"/>
    </location>
</feature>
<evidence type="ECO:0000313" key="2">
    <source>
        <dbReference type="EMBL" id="QBM86810.1"/>
    </source>
</evidence>
<organism evidence="2 3">
    <name type="scientific">Metschnikowia aff. pulcherrima</name>
    <dbReference type="NCBI Taxonomy" id="2163413"/>
    <lineage>
        <taxon>Eukaryota</taxon>
        <taxon>Fungi</taxon>
        <taxon>Dikarya</taxon>
        <taxon>Ascomycota</taxon>
        <taxon>Saccharomycotina</taxon>
        <taxon>Pichiomycetes</taxon>
        <taxon>Metschnikowiaceae</taxon>
        <taxon>Metschnikowia</taxon>
    </lineage>
</organism>
<dbReference type="AlphaFoldDB" id="A0A4P6XI22"/>
<dbReference type="EMBL" id="CP034456">
    <property type="protein sequence ID" value="QBM86810.1"/>
    <property type="molecule type" value="Genomic_DNA"/>
</dbReference>
<feature type="region of interest" description="Disordered" evidence="1">
    <location>
        <begin position="380"/>
        <end position="410"/>
    </location>
</feature>
<proteinExistence type="predicted"/>
<feature type="compositionally biased region" description="Basic and acidic residues" evidence="1">
    <location>
        <begin position="284"/>
        <end position="297"/>
    </location>
</feature>
<feature type="compositionally biased region" description="Basic and acidic residues" evidence="1">
    <location>
        <begin position="94"/>
        <end position="103"/>
    </location>
</feature>
<name>A0A4P6XI22_9ASCO</name>
<feature type="compositionally biased region" description="Low complexity" evidence="1">
    <location>
        <begin position="80"/>
        <end position="90"/>
    </location>
</feature>
<feature type="region of interest" description="Disordered" evidence="1">
    <location>
        <begin position="277"/>
        <end position="317"/>
    </location>
</feature>
<feature type="compositionally biased region" description="Basic and acidic residues" evidence="1">
    <location>
        <begin position="398"/>
        <end position="410"/>
    </location>
</feature>
<keyword evidence="3" id="KW-1185">Reference proteome</keyword>
<protein>
    <submittedName>
        <fullName evidence="2">Uncharacterized protein</fullName>
    </submittedName>
</protein>
<reference evidence="3" key="1">
    <citation type="submission" date="2019-03" db="EMBL/GenBank/DDBJ databases">
        <title>Snf2 controls pulcherriminic acid biosynthesis and connects pigmentation and antifungal activity of the yeast Metschnikowia pulcherrima.</title>
        <authorList>
            <person name="Gore-Lloyd D."/>
            <person name="Sumann I."/>
            <person name="Brachmann A.O."/>
            <person name="Schneeberger K."/>
            <person name="Ortiz-Merino R.A."/>
            <person name="Moreno-Beltran M."/>
            <person name="Schlaefli M."/>
            <person name="Kirner P."/>
            <person name="Santos Kron A."/>
            <person name="Wolfe K.H."/>
            <person name="Piel J."/>
            <person name="Ahrens C.H."/>
            <person name="Henk D."/>
            <person name="Freimoser F.M."/>
        </authorList>
    </citation>
    <scope>NUCLEOTIDE SEQUENCE [LARGE SCALE GENOMIC DNA]</scope>
    <source>
        <strain evidence="3">APC 1.2</strain>
    </source>
</reference>
<dbReference type="STRING" id="2163413.A0A4P6XI22"/>
<evidence type="ECO:0000256" key="1">
    <source>
        <dbReference type="SAM" id="MobiDB-lite"/>
    </source>
</evidence>
<sequence length="410" mass="46359">MSEPMVQPNPVKRKRGRPPKANKPEDAFPTFTMQLKSSPFSGAPNAELTSSQVVRIGEPDSFTPMMKVLPSPHRKKRSKSSSFSLPLDPSRFPKHSESQEHVSKSYVTSTADRRLPSRVLDDLSAIMDTSPRQPQHKVSIKSLLGPGIILLPGKAKDLFVHVADSPSQASDMRNVAESSEAFERTELDCRAQQFTSALELPWDPNSHRGRHDDLDLFGFDLIIDESGKAELVNKQNFAPADEHRFVEHLKHDETSLGGGRSPVPNDDDQKHVVERTRSLSALSRIHDEHETRQREDANDYDINQVKSSPNETPDIELPQDYGYHPSILMGQELSPYQMIVSPEKYCETDDTLQYQSELQSRSLSFSHERHHDFDSYLVDTEHLSIEGPSSEEAPQDANIRDAHRDIKRRD</sequence>
<accession>A0A4P6XI22</accession>
<evidence type="ECO:0000313" key="3">
    <source>
        <dbReference type="Proteomes" id="UP000292447"/>
    </source>
</evidence>